<proteinExistence type="predicted"/>
<keyword evidence="2" id="KW-1185">Reference proteome</keyword>
<comment type="caution">
    <text evidence="1">The sequence shown here is derived from an EMBL/GenBank/DDBJ whole genome shotgun (WGS) entry which is preliminary data.</text>
</comment>
<accession>A0A8J8P2U6</accession>
<evidence type="ECO:0000313" key="2">
    <source>
        <dbReference type="Proteomes" id="UP000785679"/>
    </source>
</evidence>
<protein>
    <submittedName>
        <fullName evidence="1">Uncharacterized protein</fullName>
    </submittedName>
</protein>
<dbReference type="AlphaFoldDB" id="A0A8J8P2U6"/>
<evidence type="ECO:0000313" key="1">
    <source>
        <dbReference type="EMBL" id="TNV86386.1"/>
    </source>
</evidence>
<reference evidence="1" key="1">
    <citation type="submission" date="2019-06" db="EMBL/GenBank/DDBJ databases">
        <authorList>
            <person name="Zheng W."/>
        </authorList>
    </citation>
    <scope>NUCLEOTIDE SEQUENCE</scope>
    <source>
        <strain evidence="1">QDHG01</strain>
    </source>
</reference>
<name>A0A8J8P2U6_HALGN</name>
<sequence length="75" mass="8552">MSAFQSIFYQIEQRNIPKSKYPHLFSDVEDQNGLKAQLNQNNATNGIPKRNFSMVENRDMHIPTHLHNQVALAGG</sequence>
<organism evidence="1 2">
    <name type="scientific">Halteria grandinella</name>
    <dbReference type="NCBI Taxonomy" id="5974"/>
    <lineage>
        <taxon>Eukaryota</taxon>
        <taxon>Sar</taxon>
        <taxon>Alveolata</taxon>
        <taxon>Ciliophora</taxon>
        <taxon>Intramacronucleata</taxon>
        <taxon>Spirotrichea</taxon>
        <taxon>Stichotrichia</taxon>
        <taxon>Sporadotrichida</taxon>
        <taxon>Halteriidae</taxon>
        <taxon>Halteria</taxon>
    </lineage>
</organism>
<dbReference type="EMBL" id="RRYP01001118">
    <property type="protein sequence ID" value="TNV86386.1"/>
    <property type="molecule type" value="Genomic_DNA"/>
</dbReference>
<dbReference type="Proteomes" id="UP000785679">
    <property type="component" value="Unassembled WGS sequence"/>
</dbReference>
<gene>
    <name evidence="1" type="ORF">FGO68_gene14061</name>
</gene>